<dbReference type="GeneID" id="106807475"/>
<dbReference type="RefSeq" id="XP_014665295.1">
    <property type="nucleotide sequence ID" value="XM_014809809.1"/>
</dbReference>
<evidence type="ECO:0000256" key="2">
    <source>
        <dbReference type="ARBA" id="ARBA00009475"/>
    </source>
</evidence>
<dbReference type="Pfam" id="PF01858">
    <property type="entry name" value="RB_A"/>
    <property type="match status" value="1"/>
</dbReference>
<evidence type="ECO:0000259" key="9">
    <source>
        <dbReference type="SMART" id="SM01367"/>
    </source>
</evidence>
<dbReference type="Pfam" id="PF01857">
    <property type="entry name" value="RB_B"/>
    <property type="match status" value="1"/>
</dbReference>
<feature type="region of interest" description="Disordered" evidence="8">
    <location>
        <begin position="216"/>
        <end position="236"/>
    </location>
</feature>
<dbReference type="InterPro" id="IPR028309">
    <property type="entry name" value="RB_fam"/>
</dbReference>
<keyword evidence="5" id="KW-0804">Transcription</keyword>
<sequence>MTVSQLISAAHVTMLTFFKKMRIVRELLPFSEPVSYRFRALERKYCVTSCLFYKFERLFPDLFREEHSAFLISGEKENVDTAELNTNRVKQWIWTLFLLAKDRALSCGHELITAFHLLLCACDHVIMSVPSFTLQSPFADTVVGRSSLEQPHTILEILAGQTNTTLEEILRVHVTYWQPFVCSVPHADVASLAQLYQKHYRRHGDFEETQFLEHNPLLMPKPSPPSPAGDAAAAQGALPPTPVRAALNTLQQLRSILAKSPTNPSEQLLAFFRNCSIDTGELIQCRARQMQEQFVNKFLTALPAVSGSSSLFEQTARQRYTVASSLYYRVMESMLRTEQERLATSDLTPLLCSDSFHRSLLACSVEVVLTVYGATSGALLGEHDLASEFSFPWVLDVFDLKPFHFVKVLESFIKAEPKLTSDVVKHLQNVENSILEQLAWQENSPVFDLLTHWAATSTSPLHQGDYPTQLFRSPIRPPGGTHLSPVSPSRRAGHSYSLALFLNKVCRLAHSRLQAMCKYLDIPTDVVQKIWTCLEHVVTQKSDLLRDRHLDQMMMCSVYAICKVLCEREVKFKTIVSAYGRMPHTSQGVYRKVVITGSSTHSIITFYNTIFMQAMKNHILQYSTTRGQPASPGSGNGEKVTVSPHTPSQRLLASPMYS</sequence>
<name>A0ABM1DZC4_PRICU</name>
<dbReference type="Gene3D" id="1.10.472.10">
    <property type="entry name" value="Cyclin-like"/>
    <property type="match status" value="2"/>
</dbReference>
<dbReference type="InterPro" id="IPR024599">
    <property type="entry name" value="RB_N"/>
</dbReference>
<dbReference type="InterPro" id="IPR002719">
    <property type="entry name" value="RB_B"/>
</dbReference>
<evidence type="ECO:0000256" key="4">
    <source>
        <dbReference type="ARBA" id="ARBA00023015"/>
    </source>
</evidence>
<feature type="region of interest" description="Disordered" evidence="8">
    <location>
        <begin position="625"/>
        <end position="658"/>
    </location>
</feature>
<dbReference type="SMART" id="SM01368">
    <property type="entry name" value="RB_A"/>
    <property type="match status" value="1"/>
</dbReference>
<evidence type="ECO:0000313" key="12">
    <source>
        <dbReference type="RefSeq" id="XP_014665295.1"/>
    </source>
</evidence>
<keyword evidence="11" id="KW-1185">Reference proteome</keyword>
<evidence type="ECO:0000256" key="3">
    <source>
        <dbReference type="ARBA" id="ARBA00022491"/>
    </source>
</evidence>
<keyword evidence="6" id="KW-0539">Nucleus</keyword>
<accession>A0ABM1DZC4</accession>
<protein>
    <submittedName>
        <fullName evidence="12">Retinoblastoma-associated protein-like</fullName>
    </submittedName>
</protein>
<dbReference type="Proteomes" id="UP000695022">
    <property type="component" value="Unplaced"/>
</dbReference>
<comment type="subcellular location">
    <subcellularLocation>
        <location evidence="1">Nucleus</location>
    </subcellularLocation>
</comment>
<evidence type="ECO:0000256" key="1">
    <source>
        <dbReference type="ARBA" id="ARBA00004123"/>
    </source>
</evidence>
<organism evidence="11 12">
    <name type="scientific">Priapulus caudatus</name>
    <name type="common">Priapulid worm</name>
    <dbReference type="NCBI Taxonomy" id="37621"/>
    <lineage>
        <taxon>Eukaryota</taxon>
        <taxon>Metazoa</taxon>
        <taxon>Ecdysozoa</taxon>
        <taxon>Scalidophora</taxon>
        <taxon>Priapulida</taxon>
        <taxon>Priapulimorpha</taxon>
        <taxon>Priapulimorphida</taxon>
        <taxon>Priapulidae</taxon>
        <taxon>Priapulus</taxon>
    </lineage>
</organism>
<gene>
    <name evidence="12" type="primary">LOC106807475</name>
</gene>
<feature type="domain" description="Retinoblastoma-associated protein N-terminal" evidence="9">
    <location>
        <begin position="1"/>
        <end position="128"/>
    </location>
</feature>
<evidence type="ECO:0000259" key="10">
    <source>
        <dbReference type="SMART" id="SM01368"/>
    </source>
</evidence>
<keyword evidence="4" id="KW-0805">Transcription regulation</keyword>
<reference evidence="12" key="1">
    <citation type="submission" date="2025-08" db="UniProtKB">
        <authorList>
            <consortium name="RefSeq"/>
        </authorList>
    </citation>
    <scope>IDENTIFICATION</scope>
</reference>
<evidence type="ECO:0000256" key="8">
    <source>
        <dbReference type="SAM" id="MobiDB-lite"/>
    </source>
</evidence>
<dbReference type="Gene3D" id="1.10.472.140">
    <property type="match status" value="1"/>
</dbReference>
<evidence type="ECO:0000313" key="11">
    <source>
        <dbReference type="Proteomes" id="UP000695022"/>
    </source>
</evidence>
<comment type="similarity">
    <text evidence="2">Belongs to the retinoblastoma protein (RB) family.</text>
</comment>
<feature type="compositionally biased region" description="Polar residues" evidence="8">
    <location>
        <begin position="643"/>
        <end position="658"/>
    </location>
</feature>
<keyword evidence="7" id="KW-0131">Cell cycle</keyword>
<dbReference type="InterPro" id="IPR036915">
    <property type="entry name" value="Cyclin-like_sf"/>
</dbReference>
<proteinExistence type="inferred from homology"/>
<dbReference type="CDD" id="cd20599">
    <property type="entry name" value="CYCLIN_RB"/>
    <property type="match status" value="1"/>
</dbReference>
<dbReference type="PANTHER" id="PTHR13742:SF36">
    <property type="entry name" value="RETINOBLASTOMA-ASSOCIATED PROTEIN"/>
    <property type="match status" value="1"/>
</dbReference>
<dbReference type="PANTHER" id="PTHR13742">
    <property type="entry name" value="RETINOBLASTOMA-ASSOCIATED PROTEIN RB -RELATED"/>
    <property type="match status" value="1"/>
</dbReference>
<dbReference type="SMART" id="SM01367">
    <property type="entry name" value="DUF3452"/>
    <property type="match status" value="1"/>
</dbReference>
<dbReference type="SUPFAM" id="SSF47954">
    <property type="entry name" value="Cyclin-like"/>
    <property type="match status" value="2"/>
</dbReference>
<dbReference type="InterPro" id="IPR002720">
    <property type="entry name" value="RB_A"/>
</dbReference>
<evidence type="ECO:0000256" key="5">
    <source>
        <dbReference type="ARBA" id="ARBA00023163"/>
    </source>
</evidence>
<evidence type="ECO:0000256" key="7">
    <source>
        <dbReference type="ARBA" id="ARBA00023306"/>
    </source>
</evidence>
<feature type="domain" description="Retinoblastoma-associated protein A-box" evidence="10">
    <location>
        <begin position="241"/>
        <end position="450"/>
    </location>
</feature>
<dbReference type="Pfam" id="PF11934">
    <property type="entry name" value="DUF3452"/>
    <property type="match status" value="1"/>
</dbReference>
<evidence type="ECO:0000256" key="6">
    <source>
        <dbReference type="ARBA" id="ARBA00023242"/>
    </source>
</evidence>
<keyword evidence="3" id="KW-0678">Repressor</keyword>